<accession>A0A158L354</accession>
<dbReference type="EMBL" id="FCOM02000098">
    <property type="protein sequence ID" value="SAL87675.1"/>
    <property type="molecule type" value="Genomic_DNA"/>
</dbReference>
<dbReference type="PANTHER" id="PTHR23511:SF34">
    <property type="entry name" value="SYNAPTIC VESICLE GLYCOPROTEIN 2"/>
    <property type="match status" value="1"/>
</dbReference>
<feature type="transmembrane region" description="Helical" evidence="7">
    <location>
        <begin position="28"/>
        <end position="54"/>
    </location>
</feature>
<dbReference type="Gene3D" id="1.20.1250.20">
    <property type="entry name" value="MFS general substrate transporter like domains"/>
    <property type="match status" value="1"/>
</dbReference>
<dbReference type="PROSITE" id="PS00216">
    <property type="entry name" value="SUGAR_TRANSPORT_1"/>
    <property type="match status" value="2"/>
</dbReference>
<feature type="transmembrane region" description="Helical" evidence="7">
    <location>
        <begin position="66"/>
        <end position="87"/>
    </location>
</feature>
<feature type="domain" description="Major facilitator superfamily (MFS) profile" evidence="8">
    <location>
        <begin position="29"/>
        <end position="448"/>
    </location>
</feature>
<evidence type="ECO:0000313" key="10">
    <source>
        <dbReference type="Proteomes" id="UP000055019"/>
    </source>
</evidence>
<proteinExistence type="inferred from homology"/>
<keyword evidence="6 7" id="KW-0472">Membrane</keyword>
<comment type="similarity">
    <text evidence="2">Belongs to the major facilitator superfamily. Sugar transporter (TC 2.A.1.1) family.</text>
</comment>
<dbReference type="InterPro" id="IPR005829">
    <property type="entry name" value="Sugar_transporter_CS"/>
</dbReference>
<comment type="caution">
    <text evidence="9">The sequence shown here is derived from an EMBL/GenBank/DDBJ whole genome shotgun (WGS) entry which is preliminary data.</text>
</comment>
<sequence length="457" mass="49627">MKMGNVDVTCFGVADRLERLPVCGYHRWLFMIISLAFFFDNVDLATMTFVLGSIKSEFGLSPAQAGLLGSAGFVGMACGAVCSGMLADRFGRKPVFQISMVVWGIGSLLCYTASDATELGIYRVLLGIGMGMELPLAQTLLSEFIPAKSRGKYLALMDGNWPIAFVCAGLLSYVVLQSHNWRMLFLIESIPALFLFVIRRSVPESPRWLESQRRHEEAEQIVSSIEQTVMSKLKIDTLPPVTLSVDARHHEARGLKVLWSCAYRQRTMMVGVLWFFALLGFYGLNTWLGALLQASGSAVTKSVLFTVYISLGGIPGFLTAAWAVEHWGRKATCVATLLGGAIMTYVFGHAAQWGASSAGLIITGAGMQFFAFGMWAVLYAYTPELYPSRARATGCGFASFCGRIGALLGPTLIGWILPVVQQGGVFIFGATCFAIASLVVLRFGVETRGEVLEAVSE</sequence>
<feature type="transmembrane region" description="Helical" evidence="7">
    <location>
        <begin position="272"/>
        <end position="292"/>
    </location>
</feature>
<gene>
    <name evidence="9" type="ORF">AWB74_08214</name>
</gene>
<evidence type="ECO:0000256" key="2">
    <source>
        <dbReference type="ARBA" id="ARBA00010992"/>
    </source>
</evidence>
<feature type="transmembrane region" description="Helical" evidence="7">
    <location>
        <begin position="153"/>
        <end position="175"/>
    </location>
</feature>
<evidence type="ECO:0000256" key="6">
    <source>
        <dbReference type="ARBA" id="ARBA00023136"/>
    </source>
</evidence>
<dbReference type="PROSITE" id="PS50850">
    <property type="entry name" value="MFS"/>
    <property type="match status" value="1"/>
</dbReference>
<evidence type="ECO:0000313" key="9">
    <source>
        <dbReference type="EMBL" id="SAL87675.1"/>
    </source>
</evidence>
<feature type="transmembrane region" description="Helical" evidence="7">
    <location>
        <begin position="304"/>
        <end position="324"/>
    </location>
</feature>
<protein>
    <submittedName>
        <fullName evidence="9">MFS transporter</fullName>
    </submittedName>
</protein>
<keyword evidence="5 7" id="KW-1133">Transmembrane helix</keyword>
<organism evidence="9 10">
    <name type="scientific">Caballeronia arvi</name>
    <dbReference type="NCBI Taxonomy" id="1777135"/>
    <lineage>
        <taxon>Bacteria</taxon>
        <taxon>Pseudomonadati</taxon>
        <taxon>Pseudomonadota</taxon>
        <taxon>Betaproteobacteria</taxon>
        <taxon>Burkholderiales</taxon>
        <taxon>Burkholderiaceae</taxon>
        <taxon>Caballeronia</taxon>
    </lineage>
</organism>
<dbReference type="PANTHER" id="PTHR23511">
    <property type="entry name" value="SYNAPTIC VESICLE GLYCOPROTEIN 2"/>
    <property type="match status" value="1"/>
</dbReference>
<dbReference type="InterPro" id="IPR020846">
    <property type="entry name" value="MFS_dom"/>
</dbReference>
<dbReference type="Pfam" id="PF00083">
    <property type="entry name" value="Sugar_tr"/>
    <property type="match status" value="1"/>
</dbReference>
<evidence type="ECO:0000256" key="1">
    <source>
        <dbReference type="ARBA" id="ARBA00004141"/>
    </source>
</evidence>
<evidence type="ECO:0000256" key="3">
    <source>
        <dbReference type="ARBA" id="ARBA00022448"/>
    </source>
</evidence>
<dbReference type="OrthoDB" id="3252866at2"/>
<feature type="transmembrane region" description="Helical" evidence="7">
    <location>
        <begin position="357"/>
        <end position="381"/>
    </location>
</feature>
<dbReference type="SUPFAM" id="SSF103473">
    <property type="entry name" value="MFS general substrate transporter"/>
    <property type="match status" value="1"/>
</dbReference>
<keyword evidence="3" id="KW-0813">Transport</keyword>
<keyword evidence="10" id="KW-1185">Reference proteome</keyword>
<dbReference type="PROSITE" id="PS00217">
    <property type="entry name" value="SUGAR_TRANSPORT_2"/>
    <property type="match status" value="1"/>
</dbReference>
<dbReference type="InterPro" id="IPR005828">
    <property type="entry name" value="MFS_sugar_transport-like"/>
</dbReference>
<dbReference type="GO" id="GO:0022857">
    <property type="term" value="F:transmembrane transporter activity"/>
    <property type="evidence" value="ECO:0007669"/>
    <property type="project" value="InterPro"/>
</dbReference>
<feature type="transmembrane region" description="Helical" evidence="7">
    <location>
        <begin position="94"/>
        <end position="114"/>
    </location>
</feature>
<dbReference type="GO" id="GO:0016020">
    <property type="term" value="C:membrane"/>
    <property type="evidence" value="ECO:0007669"/>
    <property type="project" value="UniProtKB-SubCell"/>
</dbReference>
<evidence type="ECO:0000259" key="8">
    <source>
        <dbReference type="PROSITE" id="PS50850"/>
    </source>
</evidence>
<feature type="transmembrane region" description="Helical" evidence="7">
    <location>
        <begin position="331"/>
        <end position="351"/>
    </location>
</feature>
<comment type="subcellular location">
    <subcellularLocation>
        <location evidence="1">Membrane</location>
        <topology evidence="1">Multi-pass membrane protein</topology>
    </subcellularLocation>
</comment>
<name>A0A158L354_9BURK</name>
<dbReference type="InterPro" id="IPR036259">
    <property type="entry name" value="MFS_trans_sf"/>
</dbReference>
<keyword evidence="4 7" id="KW-0812">Transmembrane</keyword>
<dbReference type="AlphaFoldDB" id="A0A158L354"/>
<evidence type="ECO:0000256" key="5">
    <source>
        <dbReference type="ARBA" id="ARBA00022989"/>
    </source>
</evidence>
<dbReference type="Proteomes" id="UP000055019">
    <property type="component" value="Unassembled WGS sequence"/>
</dbReference>
<feature type="transmembrane region" description="Helical" evidence="7">
    <location>
        <begin position="393"/>
        <end position="417"/>
    </location>
</feature>
<reference evidence="9" key="1">
    <citation type="submission" date="2016-01" db="EMBL/GenBank/DDBJ databases">
        <authorList>
            <person name="Peeters C."/>
        </authorList>
    </citation>
    <scope>NUCLEOTIDE SEQUENCE [LARGE SCALE GENOMIC DNA]</scope>
    <source>
        <strain evidence="9">LMG 29317</strain>
    </source>
</reference>
<evidence type="ECO:0000256" key="7">
    <source>
        <dbReference type="SAM" id="Phobius"/>
    </source>
</evidence>
<dbReference type="CDD" id="cd17316">
    <property type="entry name" value="MFS_SV2_like"/>
    <property type="match status" value="1"/>
</dbReference>
<feature type="transmembrane region" description="Helical" evidence="7">
    <location>
        <begin position="423"/>
        <end position="441"/>
    </location>
</feature>
<evidence type="ECO:0000256" key="4">
    <source>
        <dbReference type="ARBA" id="ARBA00022692"/>
    </source>
</evidence>
<dbReference type="RefSeq" id="WP_061152304.1">
    <property type="nucleotide sequence ID" value="NZ_FCOM02000098.1"/>
</dbReference>